<feature type="domain" description="LD-carboxypeptidase C-terminal" evidence="9">
    <location>
        <begin position="203"/>
        <end position="320"/>
    </location>
</feature>
<feature type="active site" description="Charge relay system" evidence="6">
    <location>
        <position position="303"/>
    </location>
</feature>
<evidence type="ECO:0000256" key="6">
    <source>
        <dbReference type="PIRSR" id="PIRSR028757-1"/>
    </source>
</evidence>
<dbReference type="InterPro" id="IPR040449">
    <property type="entry name" value="Peptidase_S66_N"/>
</dbReference>
<feature type="region of interest" description="Disordered" evidence="7">
    <location>
        <begin position="1"/>
        <end position="34"/>
    </location>
</feature>
<dbReference type="GO" id="GO:0006508">
    <property type="term" value="P:proteolysis"/>
    <property type="evidence" value="ECO:0007669"/>
    <property type="project" value="UniProtKB-KW"/>
</dbReference>
<dbReference type="Gene3D" id="3.40.50.10740">
    <property type="entry name" value="Class I glutamine amidotransferase-like"/>
    <property type="match status" value="1"/>
</dbReference>
<dbReference type="Proteomes" id="UP000579605">
    <property type="component" value="Unassembled WGS sequence"/>
</dbReference>
<keyword evidence="4 10" id="KW-0378">Hydrolase</keyword>
<accession>A0A852ZLU7</accession>
<evidence type="ECO:0000256" key="7">
    <source>
        <dbReference type="SAM" id="MobiDB-lite"/>
    </source>
</evidence>
<dbReference type="InterPro" id="IPR027461">
    <property type="entry name" value="Carboxypeptidase_A_C_sf"/>
</dbReference>
<dbReference type="SUPFAM" id="SSF141986">
    <property type="entry name" value="LD-carboxypeptidase A C-terminal domain-like"/>
    <property type="match status" value="1"/>
</dbReference>
<dbReference type="Pfam" id="PF17676">
    <property type="entry name" value="Peptidase_S66C"/>
    <property type="match status" value="1"/>
</dbReference>
<gene>
    <name evidence="10" type="ORF">F4554_005861</name>
</gene>
<evidence type="ECO:0000256" key="3">
    <source>
        <dbReference type="ARBA" id="ARBA00022670"/>
    </source>
</evidence>
<protein>
    <submittedName>
        <fullName evidence="10">Muramoyltetrapeptide carboxypeptidase</fullName>
        <ecNumber evidence="10">3.4.17.13</ecNumber>
    </submittedName>
</protein>
<dbReference type="PANTHER" id="PTHR30237:SF2">
    <property type="entry name" value="MUREIN TETRAPEPTIDE CARBOXYPEPTIDASE"/>
    <property type="match status" value="1"/>
</dbReference>
<feature type="domain" description="LD-carboxypeptidase N-terminal" evidence="8">
    <location>
        <begin position="39"/>
        <end position="155"/>
    </location>
</feature>
<evidence type="ECO:0000256" key="1">
    <source>
        <dbReference type="ARBA" id="ARBA00010233"/>
    </source>
</evidence>
<evidence type="ECO:0000259" key="9">
    <source>
        <dbReference type="Pfam" id="PF17676"/>
    </source>
</evidence>
<evidence type="ECO:0000259" key="8">
    <source>
        <dbReference type="Pfam" id="PF02016"/>
    </source>
</evidence>
<name>A0A852ZLU7_9ACTN</name>
<feature type="active site" description="Charge relay system" evidence="6">
    <location>
        <position position="233"/>
    </location>
</feature>
<keyword evidence="3" id="KW-0645">Protease</keyword>
<evidence type="ECO:0000256" key="4">
    <source>
        <dbReference type="ARBA" id="ARBA00022801"/>
    </source>
</evidence>
<dbReference type="InterPro" id="IPR040921">
    <property type="entry name" value="Peptidase_S66C"/>
</dbReference>
<keyword evidence="11" id="KW-1185">Reference proteome</keyword>
<dbReference type="Gene3D" id="3.50.30.60">
    <property type="entry name" value="LD-carboxypeptidase A C-terminal domain-like"/>
    <property type="match status" value="1"/>
</dbReference>
<evidence type="ECO:0000256" key="5">
    <source>
        <dbReference type="ARBA" id="ARBA00022825"/>
    </source>
</evidence>
<dbReference type="GO" id="GO:0106415">
    <property type="term" value="F:muramoyltetrapeptide carboxypeptidase activity"/>
    <property type="evidence" value="ECO:0007669"/>
    <property type="project" value="UniProtKB-EC"/>
</dbReference>
<dbReference type="PANTHER" id="PTHR30237">
    <property type="entry name" value="MURAMOYLTETRAPEPTIDE CARBOXYPEPTIDASE"/>
    <property type="match status" value="1"/>
</dbReference>
<dbReference type="GO" id="GO:0008236">
    <property type="term" value="F:serine-type peptidase activity"/>
    <property type="evidence" value="ECO:0007669"/>
    <property type="project" value="UniProtKB-KW"/>
</dbReference>
<dbReference type="InterPro" id="IPR027478">
    <property type="entry name" value="LdcA_N"/>
</dbReference>
<dbReference type="CDD" id="cd07025">
    <property type="entry name" value="Peptidase_S66"/>
    <property type="match status" value="1"/>
</dbReference>
<keyword evidence="2 10" id="KW-0121">Carboxypeptidase</keyword>
<feature type="active site" description="Nucleophile" evidence="6">
    <location>
        <position position="135"/>
    </location>
</feature>
<comment type="similarity">
    <text evidence="1">Belongs to the peptidase S66 family.</text>
</comment>
<evidence type="ECO:0000313" key="10">
    <source>
        <dbReference type="EMBL" id="NYH93223.1"/>
    </source>
</evidence>
<dbReference type="EMBL" id="JACBZH010000001">
    <property type="protein sequence ID" value="NYH93223.1"/>
    <property type="molecule type" value="Genomic_DNA"/>
</dbReference>
<dbReference type="InterPro" id="IPR029062">
    <property type="entry name" value="Class_I_gatase-like"/>
</dbReference>
<sequence>MSLRSTPPPPVRGPVDVAKDAERRSSAVLPPQLRPGDRVRFVSPASPPSREGVERGIEILTGWGLRVEVADHVFDQVGYLAGTDDDRLADINAALRDPGVRAVFATRGGKGAYRIAGDLDWDAARRDPKPLVGFSDVTHLHLALWRHCRLAGIHGPFVNWYDEYTGPDAAEGLRRALMTTDRVTVHADPDVPTAKVTIEGTATGFLLGGNLTAICNEVGADLPSLDGAILFIEDQKGTGLGQVDRQLTQLLRSGSLDGVRGVAVGQFPGFEQDTVHGWTVIDVLRDRLARLDVPVLGGVPVGHAKRLDLPTLPLGPQATIDTAAGTLSIEAGVR</sequence>
<dbReference type="RefSeq" id="WP_179790779.1">
    <property type="nucleotide sequence ID" value="NZ_BAAARR010000045.1"/>
</dbReference>
<proteinExistence type="inferred from homology"/>
<comment type="caution">
    <text evidence="10">The sequence shown here is derived from an EMBL/GenBank/DDBJ whole genome shotgun (WGS) entry which is preliminary data.</text>
</comment>
<dbReference type="EC" id="3.4.17.13" evidence="10"/>
<reference evidence="10 11" key="1">
    <citation type="submission" date="2020-07" db="EMBL/GenBank/DDBJ databases">
        <title>Sequencing the genomes of 1000 actinobacteria strains.</title>
        <authorList>
            <person name="Klenk H.-P."/>
        </authorList>
    </citation>
    <scope>NUCLEOTIDE SEQUENCE [LARGE SCALE GENOMIC DNA]</scope>
    <source>
        <strain evidence="10 11">DSM 18448</strain>
    </source>
</reference>
<dbReference type="Pfam" id="PF02016">
    <property type="entry name" value="Peptidase_S66"/>
    <property type="match status" value="1"/>
</dbReference>
<dbReference type="InterPro" id="IPR003507">
    <property type="entry name" value="S66_fam"/>
</dbReference>
<dbReference type="SUPFAM" id="SSF52317">
    <property type="entry name" value="Class I glutamine amidotransferase-like"/>
    <property type="match status" value="1"/>
</dbReference>
<dbReference type="AlphaFoldDB" id="A0A852ZLU7"/>
<evidence type="ECO:0000313" key="11">
    <source>
        <dbReference type="Proteomes" id="UP000579605"/>
    </source>
</evidence>
<evidence type="ECO:0000256" key="2">
    <source>
        <dbReference type="ARBA" id="ARBA00022645"/>
    </source>
</evidence>
<organism evidence="10 11">
    <name type="scientific">Actinopolymorpha rutila</name>
    <dbReference type="NCBI Taxonomy" id="446787"/>
    <lineage>
        <taxon>Bacteria</taxon>
        <taxon>Bacillati</taxon>
        <taxon>Actinomycetota</taxon>
        <taxon>Actinomycetes</taxon>
        <taxon>Propionibacteriales</taxon>
        <taxon>Actinopolymorphaceae</taxon>
        <taxon>Actinopolymorpha</taxon>
    </lineage>
</organism>
<keyword evidence="5" id="KW-0720">Serine protease</keyword>
<dbReference type="PIRSF" id="PIRSF028757">
    <property type="entry name" value="LD-carboxypeptidase"/>
    <property type="match status" value="1"/>
</dbReference>
<feature type="compositionally biased region" description="Pro residues" evidence="7">
    <location>
        <begin position="1"/>
        <end position="12"/>
    </location>
</feature>